<dbReference type="EMBL" id="CM044705">
    <property type="protein sequence ID" value="KAI5664642.1"/>
    <property type="molecule type" value="Genomic_DNA"/>
</dbReference>
<evidence type="ECO:0000313" key="2">
    <source>
        <dbReference type="Proteomes" id="UP001060085"/>
    </source>
</evidence>
<evidence type="ECO:0000313" key="1">
    <source>
        <dbReference type="EMBL" id="KAI5664642.1"/>
    </source>
</evidence>
<name>A0ACC0AW07_CATRO</name>
<protein>
    <submittedName>
        <fullName evidence="1">Uncharacterized protein</fullName>
    </submittedName>
</protein>
<organism evidence="1 2">
    <name type="scientific">Catharanthus roseus</name>
    <name type="common">Madagascar periwinkle</name>
    <name type="synonym">Vinca rosea</name>
    <dbReference type="NCBI Taxonomy" id="4058"/>
    <lineage>
        <taxon>Eukaryota</taxon>
        <taxon>Viridiplantae</taxon>
        <taxon>Streptophyta</taxon>
        <taxon>Embryophyta</taxon>
        <taxon>Tracheophyta</taxon>
        <taxon>Spermatophyta</taxon>
        <taxon>Magnoliopsida</taxon>
        <taxon>eudicotyledons</taxon>
        <taxon>Gunneridae</taxon>
        <taxon>Pentapetalae</taxon>
        <taxon>asterids</taxon>
        <taxon>lamiids</taxon>
        <taxon>Gentianales</taxon>
        <taxon>Apocynaceae</taxon>
        <taxon>Rauvolfioideae</taxon>
        <taxon>Vinceae</taxon>
        <taxon>Catharanthinae</taxon>
        <taxon>Catharanthus</taxon>
    </lineage>
</organism>
<reference evidence="2" key="1">
    <citation type="journal article" date="2023" name="Nat. Plants">
        <title>Single-cell RNA sequencing provides a high-resolution roadmap for understanding the multicellular compartmentation of specialized metabolism.</title>
        <authorList>
            <person name="Sun S."/>
            <person name="Shen X."/>
            <person name="Li Y."/>
            <person name="Li Y."/>
            <person name="Wang S."/>
            <person name="Li R."/>
            <person name="Zhang H."/>
            <person name="Shen G."/>
            <person name="Guo B."/>
            <person name="Wei J."/>
            <person name="Xu J."/>
            <person name="St-Pierre B."/>
            <person name="Chen S."/>
            <person name="Sun C."/>
        </authorList>
    </citation>
    <scope>NUCLEOTIDE SEQUENCE [LARGE SCALE GENOMIC DNA]</scope>
</reference>
<sequence>MIFISNLEWVRARKKVSSEADNLADDRISNLPDYILCLTLSFIPTIEYIRTSVLSTRWKCLWTRVSTIILTIMLLTVHSESSVVATRFKLIFQSHLGKPYDSWTTVPLYLRQFETYGLLSSR</sequence>
<gene>
    <name evidence="1" type="ORF">M9H77_23965</name>
</gene>
<keyword evidence="2" id="KW-1185">Reference proteome</keyword>
<comment type="caution">
    <text evidence="1">The sequence shown here is derived from an EMBL/GenBank/DDBJ whole genome shotgun (WGS) entry which is preliminary data.</text>
</comment>
<dbReference type="Proteomes" id="UP001060085">
    <property type="component" value="Linkage Group LG05"/>
</dbReference>
<proteinExistence type="predicted"/>
<accession>A0ACC0AW07</accession>